<dbReference type="PANTHER" id="PTHR30457:SF0">
    <property type="entry name" value="PHOSPHATASE, PUTATIVE (AFU_ORTHOLOGUE AFUA_4G01070)-RELATED"/>
    <property type="match status" value="1"/>
</dbReference>
<comment type="caution">
    <text evidence="8">The sequence shown here is derived from an EMBL/GenBank/DDBJ whole genome shotgun (WGS) entry which is preliminary data.</text>
</comment>
<evidence type="ECO:0000256" key="6">
    <source>
        <dbReference type="SAM" id="SignalP"/>
    </source>
</evidence>
<comment type="similarity">
    <text evidence="2 5">Belongs to the SurE nucleotidase family.</text>
</comment>
<keyword evidence="5" id="KW-0963">Cytoplasm</keyword>
<keyword evidence="9" id="KW-1185">Reference proteome</keyword>
<evidence type="ECO:0000313" key="9">
    <source>
        <dbReference type="Proteomes" id="UP001597229"/>
    </source>
</evidence>
<dbReference type="RefSeq" id="WP_367917818.1">
    <property type="nucleotide sequence ID" value="NZ_BAABAC010000005.1"/>
</dbReference>
<feature type="binding site" evidence="5">
    <location>
        <position position="61"/>
    </location>
    <ligand>
        <name>a divalent metal cation</name>
        <dbReference type="ChEBI" id="CHEBI:60240"/>
    </ligand>
</feature>
<dbReference type="SUPFAM" id="SSF64167">
    <property type="entry name" value="SurE-like"/>
    <property type="match status" value="1"/>
</dbReference>
<gene>
    <name evidence="5 8" type="primary">surE</name>
    <name evidence="8" type="ORF">ACFQ3F_02775</name>
</gene>
<evidence type="ECO:0000256" key="5">
    <source>
        <dbReference type="HAMAP-Rule" id="MF_00060"/>
    </source>
</evidence>
<feature type="signal peptide" evidence="6">
    <location>
        <begin position="1"/>
        <end position="25"/>
    </location>
</feature>
<feature type="binding site" evidence="5">
    <location>
        <position position="146"/>
    </location>
    <ligand>
        <name>a divalent metal cation</name>
        <dbReference type="ChEBI" id="CHEBI:60240"/>
    </ligand>
</feature>
<reference evidence="9" key="1">
    <citation type="journal article" date="2019" name="Int. J. Syst. Evol. Microbiol.">
        <title>The Global Catalogue of Microorganisms (GCM) 10K type strain sequencing project: providing services to taxonomists for standard genome sequencing and annotation.</title>
        <authorList>
            <consortium name="The Broad Institute Genomics Platform"/>
            <consortium name="The Broad Institute Genome Sequencing Center for Infectious Disease"/>
            <person name="Wu L."/>
            <person name="Ma J."/>
        </authorList>
    </citation>
    <scope>NUCLEOTIDE SEQUENCE [LARGE SCALE GENOMIC DNA]</scope>
    <source>
        <strain evidence="9">CCUG 52478</strain>
    </source>
</reference>
<comment type="subcellular location">
    <subcellularLocation>
        <location evidence="5">Cytoplasm</location>
    </subcellularLocation>
</comment>
<evidence type="ECO:0000256" key="4">
    <source>
        <dbReference type="ARBA" id="ARBA00022801"/>
    </source>
</evidence>
<evidence type="ECO:0000259" key="7">
    <source>
        <dbReference type="Pfam" id="PF01975"/>
    </source>
</evidence>
<dbReference type="InterPro" id="IPR002828">
    <property type="entry name" value="SurE-like_Pase/nucleotidase"/>
</dbReference>
<keyword evidence="3 5" id="KW-0479">Metal-binding</keyword>
<evidence type="ECO:0000313" key="8">
    <source>
        <dbReference type="EMBL" id="MFD1246703.1"/>
    </source>
</evidence>
<dbReference type="PANTHER" id="PTHR30457">
    <property type="entry name" value="5'-NUCLEOTIDASE SURE"/>
    <property type="match status" value="1"/>
</dbReference>
<evidence type="ECO:0000256" key="1">
    <source>
        <dbReference type="ARBA" id="ARBA00000815"/>
    </source>
</evidence>
<dbReference type="Gene3D" id="3.40.1210.10">
    <property type="entry name" value="Survival protein SurE-like phosphatase/nucleotidase"/>
    <property type="match status" value="1"/>
</dbReference>
<dbReference type="NCBIfam" id="TIGR00087">
    <property type="entry name" value="surE"/>
    <property type="match status" value="1"/>
</dbReference>
<feature type="domain" description="Survival protein SurE-like phosphatase/nucleotidase" evidence="7">
    <location>
        <begin position="56"/>
        <end position="245"/>
    </location>
</feature>
<keyword evidence="5" id="KW-0547">Nucleotide-binding</keyword>
<feature type="binding site" evidence="5">
    <location>
        <position position="93"/>
    </location>
    <ligand>
        <name>a divalent metal cation</name>
        <dbReference type="ChEBI" id="CHEBI:60240"/>
    </ligand>
</feature>
<name>A0ABW3VXT4_9ACTN</name>
<comment type="cofactor">
    <cofactor evidence="5">
        <name>a divalent metal cation</name>
        <dbReference type="ChEBI" id="CHEBI:60240"/>
    </cofactor>
    <text evidence="5">Binds 1 divalent metal cation per subunit.</text>
</comment>
<dbReference type="Pfam" id="PF01975">
    <property type="entry name" value="SurE"/>
    <property type="match status" value="1"/>
</dbReference>
<dbReference type="EC" id="3.1.3.5" evidence="5"/>
<dbReference type="InterPro" id="IPR030048">
    <property type="entry name" value="SurE"/>
</dbReference>
<organism evidence="8 9">
    <name type="scientific">Nocardioides ginsengisoli</name>
    <dbReference type="NCBI Taxonomy" id="363868"/>
    <lineage>
        <taxon>Bacteria</taxon>
        <taxon>Bacillati</taxon>
        <taxon>Actinomycetota</taxon>
        <taxon>Actinomycetes</taxon>
        <taxon>Propionibacteriales</taxon>
        <taxon>Nocardioidaceae</taxon>
        <taxon>Nocardioides</taxon>
    </lineage>
</organism>
<proteinExistence type="inferred from homology"/>
<protein>
    <recommendedName>
        <fullName evidence="5">5'-nucleotidase SurE</fullName>
        <ecNumber evidence="5">3.1.3.5</ecNumber>
    </recommendedName>
    <alternativeName>
        <fullName evidence="5">Nucleoside 5'-monophosphate phosphohydrolase</fullName>
    </alternativeName>
</protein>
<accession>A0ABW3VXT4</accession>
<dbReference type="Proteomes" id="UP001597229">
    <property type="component" value="Unassembled WGS sequence"/>
</dbReference>
<feature type="chain" id="PRO_5046912163" description="5'-nucleotidase SurE" evidence="6">
    <location>
        <begin position="26"/>
        <end position="321"/>
    </location>
</feature>
<evidence type="ECO:0000256" key="3">
    <source>
        <dbReference type="ARBA" id="ARBA00022723"/>
    </source>
</evidence>
<keyword evidence="4 5" id="KW-0378">Hydrolase</keyword>
<dbReference type="GO" id="GO:0008254">
    <property type="term" value="F:3'-nucleotidase activity"/>
    <property type="evidence" value="ECO:0007669"/>
    <property type="project" value="UniProtKB-EC"/>
</dbReference>
<feature type="binding site" evidence="5">
    <location>
        <position position="62"/>
    </location>
    <ligand>
        <name>a divalent metal cation</name>
        <dbReference type="ChEBI" id="CHEBI:60240"/>
    </ligand>
</feature>
<sequence>MRSTTLRIATVAAAAVTGLTTVLVAGQSGAVAGQPTTTATTTAAAAQKQAPRPLRIMLTNDDGWSAPGITVIYNALVAAGYDVTMVAPLANNSGMGGKIALGGTLKVTQPQPHKYAVDGTPSDAAEFGFNTVYADRAPDLVVSGTNKGQNLAALQIHSGTLAAAAASLNNGVPAIAISTGWDYADPNADPDSFPYDDTAAYLLHLLDQLQAMAKPGAPILPSGIGLNVNYPYVDGGHGRAKGVKVLGSGSGYADLSYAGASLPPVGGSSTYTIGADLFDSADPNADDVWFKRGYVTITPIHGNYDAPVQGTGLQRLAGSTD</sequence>
<comment type="function">
    <text evidence="5">Nucleotidase that shows phosphatase activity on nucleoside 5'-monophosphates.</text>
</comment>
<dbReference type="GO" id="GO:0008253">
    <property type="term" value="F:5'-nucleotidase activity"/>
    <property type="evidence" value="ECO:0007669"/>
    <property type="project" value="UniProtKB-EC"/>
</dbReference>
<dbReference type="EMBL" id="JBHTLX010000005">
    <property type="protein sequence ID" value="MFD1246703.1"/>
    <property type="molecule type" value="Genomic_DNA"/>
</dbReference>
<dbReference type="HAMAP" id="MF_00060">
    <property type="entry name" value="SurE"/>
    <property type="match status" value="1"/>
</dbReference>
<dbReference type="InterPro" id="IPR036523">
    <property type="entry name" value="SurE-like_sf"/>
</dbReference>
<comment type="catalytic activity">
    <reaction evidence="1 5">
        <text>a ribonucleoside 5'-phosphate + H2O = a ribonucleoside + phosphate</text>
        <dbReference type="Rhea" id="RHEA:12484"/>
        <dbReference type="ChEBI" id="CHEBI:15377"/>
        <dbReference type="ChEBI" id="CHEBI:18254"/>
        <dbReference type="ChEBI" id="CHEBI:43474"/>
        <dbReference type="ChEBI" id="CHEBI:58043"/>
        <dbReference type="EC" id="3.1.3.5"/>
    </reaction>
</comment>
<keyword evidence="6" id="KW-0732">Signal</keyword>
<evidence type="ECO:0000256" key="2">
    <source>
        <dbReference type="ARBA" id="ARBA00011062"/>
    </source>
</evidence>